<protein>
    <submittedName>
        <fullName evidence="1">Uncharacterized protein</fullName>
    </submittedName>
</protein>
<reference evidence="1 2" key="1">
    <citation type="submission" date="2019-07" db="EMBL/GenBank/DDBJ databases">
        <title>Whole genome shotgun sequence of Brevifollis gellanilyticus NBRC 108608.</title>
        <authorList>
            <person name="Hosoyama A."/>
            <person name="Uohara A."/>
            <person name="Ohji S."/>
            <person name="Ichikawa N."/>
        </authorList>
    </citation>
    <scope>NUCLEOTIDE SEQUENCE [LARGE SCALE GENOMIC DNA]</scope>
    <source>
        <strain evidence="1 2">NBRC 108608</strain>
    </source>
</reference>
<accession>A0A512MGL5</accession>
<keyword evidence="2" id="KW-1185">Reference proteome</keyword>
<evidence type="ECO:0000313" key="2">
    <source>
        <dbReference type="Proteomes" id="UP000321577"/>
    </source>
</evidence>
<dbReference type="EMBL" id="BKAG01000061">
    <property type="protein sequence ID" value="GEP45869.1"/>
    <property type="molecule type" value="Genomic_DNA"/>
</dbReference>
<comment type="caution">
    <text evidence="1">The sequence shown here is derived from an EMBL/GenBank/DDBJ whole genome shotgun (WGS) entry which is preliminary data.</text>
</comment>
<gene>
    <name evidence="1" type="ORF">BGE01nite_51600</name>
</gene>
<organism evidence="1 2">
    <name type="scientific">Brevifollis gellanilyticus</name>
    <dbReference type="NCBI Taxonomy" id="748831"/>
    <lineage>
        <taxon>Bacteria</taxon>
        <taxon>Pseudomonadati</taxon>
        <taxon>Verrucomicrobiota</taxon>
        <taxon>Verrucomicrobiia</taxon>
        <taxon>Verrucomicrobiales</taxon>
        <taxon>Verrucomicrobiaceae</taxon>
    </lineage>
</organism>
<dbReference type="RefSeq" id="WP_146855214.1">
    <property type="nucleotide sequence ID" value="NZ_BKAG01000061.1"/>
</dbReference>
<sequence>MNLIAQDFIVYPDDTPLSKTLRPLFAAANGFSFPIVIEEKNSNQFTFDFDQTLAKQLALHRAAPTTLSLPKEVRKELDFAFTYEGNIVAVEVEKSNSDKILYDFMKFHIYLSHGATAAVLILPRNWPHRSGEVNMFKNAVHRYNLCREHGFGAPAFFDKCLIVGYEQAMPDGRPLTRDLRRELIQLRLIP</sequence>
<name>A0A512MGL5_9BACT</name>
<proteinExistence type="predicted"/>
<dbReference type="Proteomes" id="UP000321577">
    <property type="component" value="Unassembled WGS sequence"/>
</dbReference>
<dbReference type="AlphaFoldDB" id="A0A512MGL5"/>
<dbReference type="OrthoDB" id="9862681at2"/>
<evidence type="ECO:0000313" key="1">
    <source>
        <dbReference type="EMBL" id="GEP45869.1"/>
    </source>
</evidence>